<dbReference type="GO" id="GO:0070224">
    <property type="term" value="F:sulfide:quinone oxidoreductase activity"/>
    <property type="evidence" value="ECO:0007669"/>
    <property type="project" value="TreeGrafter"/>
</dbReference>
<evidence type="ECO:0000313" key="10">
    <source>
        <dbReference type="Proteomes" id="UP001143370"/>
    </source>
</evidence>
<dbReference type="InterPro" id="IPR036188">
    <property type="entry name" value="FAD/NAD-bd_sf"/>
</dbReference>
<dbReference type="GO" id="GO:0016787">
    <property type="term" value="F:hydrolase activity"/>
    <property type="evidence" value="ECO:0007669"/>
    <property type="project" value="InterPro"/>
</dbReference>
<gene>
    <name evidence="9" type="ORF">GCM10017643_46620</name>
</gene>
<dbReference type="GO" id="GO:0070221">
    <property type="term" value="P:sulfide oxidation, using sulfide:quinone oxidoreductase"/>
    <property type="evidence" value="ECO:0007669"/>
    <property type="project" value="TreeGrafter"/>
</dbReference>
<keyword evidence="5" id="KW-0809">Transit peptide</keyword>
<reference evidence="9" key="1">
    <citation type="journal article" date="2014" name="Int. J. Syst. Evol. Microbiol.">
        <title>Complete genome sequence of Corynebacterium casei LMG S-19264T (=DSM 44701T), isolated from a smear-ripened cheese.</title>
        <authorList>
            <consortium name="US DOE Joint Genome Institute (JGI-PGF)"/>
            <person name="Walter F."/>
            <person name="Albersmeier A."/>
            <person name="Kalinowski J."/>
            <person name="Ruckert C."/>
        </authorList>
    </citation>
    <scope>NUCLEOTIDE SEQUENCE</scope>
    <source>
        <strain evidence="9">VKM B-2484</strain>
    </source>
</reference>
<dbReference type="GO" id="GO:0071949">
    <property type="term" value="F:FAD binding"/>
    <property type="evidence" value="ECO:0007669"/>
    <property type="project" value="TreeGrafter"/>
</dbReference>
<evidence type="ECO:0000256" key="5">
    <source>
        <dbReference type="ARBA" id="ARBA00022946"/>
    </source>
</evidence>
<keyword evidence="6" id="KW-0560">Oxidoreductase</keyword>
<evidence type="ECO:0000256" key="4">
    <source>
        <dbReference type="ARBA" id="ARBA00022827"/>
    </source>
</evidence>
<dbReference type="EMBL" id="BSFJ01000043">
    <property type="protein sequence ID" value="GLK74544.1"/>
    <property type="molecule type" value="Genomic_DNA"/>
</dbReference>
<proteinExistence type="predicted"/>
<evidence type="ECO:0008006" key="11">
    <source>
        <dbReference type="Google" id="ProtNLM"/>
    </source>
</evidence>
<dbReference type="Pfam" id="PF04273">
    <property type="entry name" value="BLH_phosphatase"/>
    <property type="match status" value="1"/>
</dbReference>
<dbReference type="Gene3D" id="3.50.50.60">
    <property type="entry name" value="FAD/NAD(P)-binding domain"/>
    <property type="match status" value="2"/>
</dbReference>
<dbReference type="PANTHER" id="PTHR10632:SF2">
    <property type="entry name" value="SULFIDE:QUINONE OXIDOREDUCTASE, MITOCHONDRIAL"/>
    <property type="match status" value="1"/>
</dbReference>
<dbReference type="Pfam" id="PF07992">
    <property type="entry name" value="Pyr_redox_2"/>
    <property type="match status" value="1"/>
</dbReference>
<evidence type="ECO:0000313" key="9">
    <source>
        <dbReference type="EMBL" id="GLK74544.1"/>
    </source>
</evidence>
<keyword evidence="2" id="KW-0285">Flavoprotein</keyword>
<dbReference type="FunFam" id="3.50.50.60:FF:000034">
    <property type="entry name" value="sulfide:quinone oxidoreductase, mitochondrial"/>
    <property type="match status" value="1"/>
</dbReference>
<reference evidence="9" key="2">
    <citation type="submission" date="2023-01" db="EMBL/GenBank/DDBJ databases">
        <authorList>
            <person name="Sun Q."/>
            <person name="Evtushenko L."/>
        </authorList>
    </citation>
    <scope>NUCLEOTIDE SEQUENCE</scope>
    <source>
        <strain evidence="9">VKM B-2484</strain>
    </source>
</reference>
<evidence type="ECO:0000259" key="8">
    <source>
        <dbReference type="Pfam" id="PF07992"/>
    </source>
</evidence>
<evidence type="ECO:0000256" key="1">
    <source>
        <dbReference type="ARBA" id="ARBA00001974"/>
    </source>
</evidence>
<keyword evidence="3" id="KW-0874">Quinone</keyword>
<comment type="cofactor">
    <cofactor evidence="1">
        <name>FAD</name>
        <dbReference type="ChEBI" id="CHEBI:57692"/>
    </cofactor>
</comment>
<sequence length="563" mass="59812">MTPKQITPDFHVTGQVDHAGLAAAAAAGFRTVICTRPDDEEPNQLTAAEAGGLAEAHGMAFVYIPVTPGSYADEDVASMRAVLDRFPGPVLGYCRSGTRAATLWALAEAGRRTPAEILALTDVAGIDVSGQRARLAARAGDGRGMAPKTYDVVIVGGGAAGIATASSLLKRRPSLDIAIVEPAECHYYQPGWTMVGAGVFQPDTTRVPMGAVMPDRVTWIRQAAAGFAPEAKDVTLADGSSVRYRALVAAPGLRLAWEAIQGLPEALGRNGVTSNYRFDLAPYTFRAASSVKPGRALFTQPAMPIKCAGAPQKAMYLSCDIWREAGLLPRMEVEFHNAGGVLFGVPAYVPALMEYVERYGIDLNFGSSLVAVDGDAQVATFERKGADGTVERVERGFEMLHAVPPQKPLDFVAASPLAGAGGWIDVDPATLRHMRYPDVFALGDATNTTNAKTAAAARKQAPVVAVNVLAALEGKAPAAQYDGYGSCPLTVERGKIVLAEFGYGGVLLPTFPKWILDGTRPTRLAWFLKDRMLPPIYWHAMLKGREWLCGPEPIPAPGRNEAA</sequence>
<dbReference type="InterPro" id="IPR015904">
    <property type="entry name" value="Sulphide_quinone_reductase"/>
</dbReference>
<name>A0A9W6N156_9HYPH</name>
<dbReference type="Proteomes" id="UP001143370">
    <property type="component" value="Unassembled WGS sequence"/>
</dbReference>
<evidence type="ECO:0000259" key="7">
    <source>
        <dbReference type="Pfam" id="PF04273"/>
    </source>
</evidence>
<feature type="domain" description="Beta-lactamase hydrolase-like protein phosphatase-like" evidence="7">
    <location>
        <begin position="5"/>
        <end position="110"/>
    </location>
</feature>
<dbReference type="SUPFAM" id="SSF51905">
    <property type="entry name" value="FAD/NAD(P)-binding domain"/>
    <property type="match status" value="1"/>
</dbReference>
<dbReference type="InterPro" id="IPR023753">
    <property type="entry name" value="FAD/NAD-binding_dom"/>
</dbReference>
<dbReference type="NCBIfam" id="TIGR01244">
    <property type="entry name" value="TIGR01244 family sulfur transferase"/>
    <property type="match status" value="1"/>
</dbReference>
<evidence type="ECO:0000256" key="6">
    <source>
        <dbReference type="ARBA" id="ARBA00023002"/>
    </source>
</evidence>
<comment type="caution">
    <text evidence="9">The sequence shown here is derived from an EMBL/GenBank/DDBJ whole genome shotgun (WGS) entry which is preliminary data.</text>
</comment>
<dbReference type="AlphaFoldDB" id="A0A9W6N156"/>
<accession>A0A9W6N156</accession>
<dbReference type="GO" id="GO:0048038">
    <property type="term" value="F:quinone binding"/>
    <property type="evidence" value="ECO:0007669"/>
    <property type="project" value="UniProtKB-KW"/>
</dbReference>
<feature type="domain" description="FAD/NAD(P)-binding" evidence="8">
    <location>
        <begin position="150"/>
        <end position="263"/>
    </location>
</feature>
<evidence type="ECO:0000256" key="2">
    <source>
        <dbReference type="ARBA" id="ARBA00022630"/>
    </source>
</evidence>
<keyword evidence="4" id="KW-0274">FAD</keyword>
<dbReference type="PANTHER" id="PTHR10632">
    <property type="entry name" value="SULFIDE:QUINONE OXIDOREDUCTASE"/>
    <property type="match status" value="1"/>
</dbReference>
<dbReference type="InterPro" id="IPR005939">
    <property type="entry name" value="BLH_phosphatase-like"/>
</dbReference>
<keyword evidence="10" id="KW-1185">Reference proteome</keyword>
<organism evidence="9 10">
    <name type="scientific">Ancylobacter dichloromethanicus</name>
    <dbReference type="NCBI Taxonomy" id="518825"/>
    <lineage>
        <taxon>Bacteria</taxon>
        <taxon>Pseudomonadati</taxon>
        <taxon>Pseudomonadota</taxon>
        <taxon>Alphaproteobacteria</taxon>
        <taxon>Hyphomicrobiales</taxon>
        <taxon>Xanthobacteraceae</taxon>
        <taxon>Ancylobacter</taxon>
    </lineage>
</organism>
<evidence type="ECO:0000256" key="3">
    <source>
        <dbReference type="ARBA" id="ARBA00022719"/>
    </source>
</evidence>
<dbReference type="Gene3D" id="3.90.190.10">
    <property type="entry name" value="Protein tyrosine phosphatase superfamily"/>
    <property type="match status" value="1"/>
</dbReference>
<dbReference type="InterPro" id="IPR029021">
    <property type="entry name" value="Prot-tyrosine_phosphatase-like"/>
</dbReference>
<dbReference type="RefSeq" id="WP_213370007.1">
    <property type="nucleotide sequence ID" value="NZ_BSFJ01000043.1"/>
</dbReference>
<protein>
    <recommendedName>
        <fullName evidence="11">Sulfide:quinone oxidoreductase</fullName>
    </recommendedName>
</protein>